<dbReference type="InterPro" id="IPR025597">
    <property type="entry name" value="DUF4345"/>
</dbReference>
<proteinExistence type="predicted"/>
<dbReference type="Proteomes" id="UP000236959">
    <property type="component" value="Unassembled WGS sequence"/>
</dbReference>
<organism evidence="2 3">
    <name type="scientific">Roseibium marinum</name>
    <dbReference type="NCBI Taxonomy" id="281252"/>
    <lineage>
        <taxon>Bacteria</taxon>
        <taxon>Pseudomonadati</taxon>
        <taxon>Pseudomonadota</taxon>
        <taxon>Alphaproteobacteria</taxon>
        <taxon>Hyphomicrobiales</taxon>
        <taxon>Stappiaceae</taxon>
        <taxon>Roseibium</taxon>
    </lineage>
</organism>
<keyword evidence="1" id="KW-0472">Membrane</keyword>
<accession>A0A2S3UTH4</accession>
<gene>
    <name evidence="2" type="ORF">CLV41_105193</name>
</gene>
<keyword evidence="1" id="KW-0812">Transmembrane</keyword>
<evidence type="ECO:0000256" key="1">
    <source>
        <dbReference type="SAM" id="Phobius"/>
    </source>
</evidence>
<dbReference type="AlphaFoldDB" id="A0A2S3UTH4"/>
<dbReference type="RefSeq" id="WP_208987500.1">
    <property type="nucleotide sequence ID" value="NZ_PPCN01000005.1"/>
</dbReference>
<name>A0A2S3UTH4_9HYPH</name>
<feature type="transmembrane region" description="Helical" evidence="1">
    <location>
        <begin position="103"/>
        <end position="121"/>
    </location>
</feature>
<reference evidence="2 3" key="1">
    <citation type="submission" date="2018-01" db="EMBL/GenBank/DDBJ databases">
        <title>Genomic Encyclopedia of Archaeal and Bacterial Type Strains, Phase II (KMG-II): from individual species to whole genera.</title>
        <authorList>
            <person name="Goeker M."/>
        </authorList>
    </citation>
    <scope>NUCLEOTIDE SEQUENCE [LARGE SCALE GENOMIC DNA]</scope>
    <source>
        <strain evidence="2 3">DSM 17023</strain>
    </source>
</reference>
<comment type="caution">
    <text evidence="2">The sequence shown here is derived from an EMBL/GenBank/DDBJ whole genome shotgun (WGS) entry which is preliminary data.</text>
</comment>
<protein>
    <submittedName>
        <fullName evidence="2">Uncharacterized protein DUF4345</fullName>
    </submittedName>
</protein>
<evidence type="ECO:0000313" key="3">
    <source>
        <dbReference type="Proteomes" id="UP000236959"/>
    </source>
</evidence>
<dbReference type="EMBL" id="PPCN01000005">
    <property type="protein sequence ID" value="POF31015.1"/>
    <property type="molecule type" value="Genomic_DNA"/>
</dbReference>
<feature type="transmembrane region" description="Helical" evidence="1">
    <location>
        <begin position="7"/>
        <end position="24"/>
    </location>
</feature>
<keyword evidence="1" id="KW-1133">Transmembrane helix</keyword>
<dbReference type="Pfam" id="PF14248">
    <property type="entry name" value="DUF4345"/>
    <property type="match status" value="1"/>
</dbReference>
<keyword evidence="3" id="KW-1185">Reference proteome</keyword>
<feature type="transmembrane region" description="Helical" evidence="1">
    <location>
        <begin position="44"/>
        <end position="66"/>
    </location>
</feature>
<sequence>MNLKKGFLILAFAMVSVIALLYGIDPPWFARTFLGVSDLGVNFAHILRAVMCLYLALGVFWLFCALMDRHKSVAILTTMVFAGGLVAGRLLSFALDGLPSPLLIFYAALEFAIIPLAWWIYKQPE</sequence>
<feature type="transmembrane region" description="Helical" evidence="1">
    <location>
        <begin position="73"/>
        <end position="91"/>
    </location>
</feature>
<evidence type="ECO:0000313" key="2">
    <source>
        <dbReference type="EMBL" id="POF31015.1"/>
    </source>
</evidence>